<reference evidence="2" key="1">
    <citation type="submission" date="2019-03" db="EMBL/GenBank/DDBJ databases">
        <authorList>
            <person name="Mank J."/>
            <person name="Almeida P."/>
        </authorList>
    </citation>
    <scope>NUCLEOTIDE SEQUENCE</scope>
    <source>
        <strain evidence="2">78183</strain>
    </source>
</reference>
<organism evidence="2">
    <name type="scientific">Salix viminalis</name>
    <name type="common">Common osier</name>
    <name type="synonym">Basket willow</name>
    <dbReference type="NCBI Taxonomy" id="40686"/>
    <lineage>
        <taxon>Eukaryota</taxon>
        <taxon>Viridiplantae</taxon>
        <taxon>Streptophyta</taxon>
        <taxon>Embryophyta</taxon>
        <taxon>Tracheophyta</taxon>
        <taxon>Spermatophyta</taxon>
        <taxon>Magnoliopsida</taxon>
        <taxon>eudicotyledons</taxon>
        <taxon>Gunneridae</taxon>
        <taxon>Pentapetalae</taxon>
        <taxon>rosids</taxon>
        <taxon>fabids</taxon>
        <taxon>Malpighiales</taxon>
        <taxon>Salicaceae</taxon>
        <taxon>Saliceae</taxon>
        <taxon>Salix</taxon>
    </lineage>
</organism>
<protein>
    <submittedName>
        <fullName evidence="2">Uncharacterized protein</fullName>
    </submittedName>
</protein>
<keyword evidence="1" id="KW-0472">Membrane</keyword>
<dbReference type="EMBL" id="CAADRP010001896">
    <property type="protein sequence ID" value="VFU55682.1"/>
    <property type="molecule type" value="Genomic_DNA"/>
</dbReference>
<evidence type="ECO:0000313" key="2">
    <source>
        <dbReference type="EMBL" id="VFU55682.1"/>
    </source>
</evidence>
<evidence type="ECO:0000256" key="1">
    <source>
        <dbReference type="SAM" id="Phobius"/>
    </source>
</evidence>
<dbReference type="AlphaFoldDB" id="A0A6N2MRE5"/>
<accession>A0A6N2MRE5</accession>
<proteinExistence type="predicted"/>
<keyword evidence="1" id="KW-0812">Transmembrane</keyword>
<gene>
    <name evidence="2" type="ORF">SVIM_LOCUS396602</name>
</gene>
<sequence length="101" mass="11742">MQFCQLHIIFHLLIISFLYTKLVFLFILGDQIQLFQVISLVGLSVEEEKNKKVTFFQLLLCVHHLVDNTIWKKEPFGLKDNGVLGFSGRDSAFRKFNGHTE</sequence>
<name>A0A6N2MRE5_SALVM</name>
<feature type="transmembrane region" description="Helical" evidence="1">
    <location>
        <begin position="6"/>
        <end position="28"/>
    </location>
</feature>
<keyword evidence="1" id="KW-1133">Transmembrane helix</keyword>